<proteinExistence type="predicted"/>
<accession>I4VV12</accession>
<dbReference type="eggNOG" id="COG0438">
    <property type="taxonomic scope" value="Bacteria"/>
</dbReference>
<dbReference type="PANTHER" id="PTHR46401:SF2">
    <property type="entry name" value="GLYCOSYLTRANSFERASE WBBK-RELATED"/>
    <property type="match status" value="1"/>
</dbReference>
<evidence type="ECO:0000256" key="1">
    <source>
        <dbReference type="ARBA" id="ARBA00022679"/>
    </source>
</evidence>
<name>I4VV12_9GAMM</name>
<keyword evidence="1 2" id="KW-0808">Transferase</keyword>
<comment type="caution">
    <text evidence="2">The sequence shown here is derived from an EMBL/GenBank/DDBJ whole genome shotgun (WGS) entry which is preliminary data.</text>
</comment>
<dbReference type="SUPFAM" id="SSF53756">
    <property type="entry name" value="UDP-Glycosyltransferase/glycogen phosphorylase"/>
    <property type="match status" value="1"/>
</dbReference>
<reference evidence="2 3" key="1">
    <citation type="journal article" date="2012" name="J. Bacteriol.">
        <title>Genome sequences for six rhodanobacter strains, isolated from soils and the terrestrial subsurface, with variable denitrification capabilities.</title>
        <authorList>
            <person name="Kostka J.E."/>
            <person name="Green S.J."/>
            <person name="Rishishwar L."/>
            <person name="Prakash O."/>
            <person name="Katz L.S."/>
            <person name="Marino-Ramirez L."/>
            <person name="Jordan I.K."/>
            <person name="Munk C."/>
            <person name="Ivanova N."/>
            <person name="Mikhailova N."/>
            <person name="Watson D.B."/>
            <person name="Brown S.D."/>
            <person name="Palumbo A.V."/>
            <person name="Brooks S.C."/>
        </authorList>
    </citation>
    <scope>NUCLEOTIDE SEQUENCE [LARGE SCALE GENOMIC DNA]</scope>
    <source>
        <strain evidence="2 3">B39</strain>
    </source>
</reference>
<dbReference type="Proteomes" id="UP000003226">
    <property type="component" value="Unassembled WGS sequence"/>
</dbReference>
<dbReference type="PANTHER" id="PTHR46401">
    <property type="entry name" value="GLYCOSYLTRANSFERASE WBBK-RELATED"/>
    <property type="match status" value="1"/>
</dbReference>
<dbReference type="GO" id="GO:0016757">
    <property type="term" value="F:glycosyltransferase activity"/>
    <property type="evidence" value="ECO:0007669"/>
    <property type="project" value="TreeGrafter"/>
</dbReference>
<sequence length="301" mass="33460">MDWLNEDIRTLGVGDFFRRLSRHAAEFRPDWIVGMSDTYYGWIANGLGRTTGARVAIDAYDNYEAYMPWNLPLHAFWRRSIRAADLVTAAGPQLAQRLQSHRRGGRPVEIIPMAADPEFRPLDKQACRRTLGLPAEGRLVGYVGSWARNRGTTMLIDSFRQARAVRPDLQLVLSGKPPPEALAEPGVVSTGYVPDAQLPDVINALDVACVVTADTSFGRYSYPAKLCEAMACHVPVVATDTEPVRWMLAGSTDHLVQHGDAASFAKRMLDLLDAPRAEYGPRPTWQDQALKLDQLFSEVVR</sequence>
<dbReference type="Gene3D" id="3.40.50.2000">
    <property type="entry name" value="Glycogen Phosphorylase B"/>
    <property type="match status" value="2"/>
</dbReference>
<keyword evidence="3" id="KW-1185">Reference proteome</keyword>
<protein>
    <submittedName>
        <fullName evidence="2">Group 1 glycosyl transferase</fullName>
    </submittedName>
</protein>
<gene>
    <name evidence="2" type="ORF">UU7_14455</name>
</gene>
<evidence type="ECO:0000313" key="3">
    <source>
        <dbReference type="Proteomes" id="UP000003226"/>
    </source>
</evidence>
<dbReference type="AlphaFoldDB" id="I4VV12"/>
<dbReference type="GO" id="GO:0009103">
    <property type="term" value="P:lipopolysaccharide biosynthetic process"/>
    <property type="evidence" value="ECO:0007669"/>
    <property type="project" value="TreeGrafter"/>
</dbReference>
<dbReference type="EMBL" id="AJXT01000046">
    <property type="protein sequence ID" value="EIL91053.1"/>
    <property type="molecule type" value="Genomic_DNA"/>
</dbReference>
<organism evidence="2 3">
    <name type="scientific">Rhodanobacter spathiphylli B39</name>
    <dbReference type="NCBI Taxonomy" id="1163407"/>
    <lineage>
        <taxon>Bacteria</taxon>
        <taxon>Pseudomonadati</taxon>
        <taxon>Pseudomonadota</taxon>
        <taxon>Gammaproteobacteria</taxon>
        <taxon>Lysobacterales</taxon>
        <taxon>Rhodanobacteraceae</taxon>
        <taxon>Rhodanobacter</taxon>
    </lineage>
</organism>
<dbReference type="Pfam" id="PF13692">
    <property type="entry name" value="Glyco_trans_1_4"/>
    <property type="match status" value="1"/>
</dbReference>
<evidence type="ECO:0000313" key="2">
    <source>
        <dbReference type="EMBL" id="EIL91053.1"/>
    </source>
</evidence>
<dbReference type="STRING" id="1163407.UU7_14455"/>